<protein>
    <submittedName>
        <fullName evidence="2">Uncharacterized protein</fullName>
    </submittedName>
</protein>
<feature type="compositionally biased region" description="Basic residues" evidence="1">
    <location>
        <begin position="23"/>
        <end position="37"/>
    </location>
</feature>
<dbReference type="EMBL" id="LXQA011058609">
    <property type="protein sequence ID" value="MCI83086.1"/>
    <property type="molecule type" value="Genomic_DNA"/>
</dbReference>
<keyword evidence="3" id="KW-1185">Reference proteome</keyword>
<organism evidence="2 3">
    <name type="scientific">Trifolium medium</name>
    <dbReference type="NCBI Taxonomy" id="97028"/>
    <lineage>
        <taxon>Eukaryota</taxon>
        <taxon>Viridiplantae</taxon>
        <taxon>Streptophyta</taxon>
        <taxon>Embryophyta</taxon>
        <taxon>Tracheophyta</taxon>
        <taxon>Spermatophyta</taxon>
        <taxon>Magnoliopsida</taxon>
        <taxon>eudicotyledons</taxon>
        <taxon>Gunneridae</taxon>
        <taxon>Pentapetalae</taxon>
        <taxon>rosids</taxon>
        <taxon>fabids</taxon>
        <taxon>Fabales</taxon>
        <taxon>Fabaceae</taxon>
        <taxon>Papilionoideae</taxon>
        <taxon>50 kb inversion clade</taxon>
        <taxon>NPAAA clade</taxon>
        <taxon>Hologalegina</taxon>
        <taxon>IRL clade</taxon>
        <taxon>Trifolieae</taxon>
        <taxon>Trifolium</taxon>
    </lineage>
</organism>
<name>A0A392V489_9FABA</name>
<feature type="non-terminal residue" evidence="2">
    <location>
        <position position="73"/>
    </location>
</feature>
<reference evidence="2 3" key="1">
    <citation type="journal article" date="2018" name="Front. Plant Sci.">
        <title>Red Clover (Trifolium pratense) and Zigzag Clover (T. medium) - A Picture of Genomic Similarities and Differences.</title>
        <authorList>
            <person name="Dluhosova J."/>
            <person name="Istvanek J."/>
            <person name="Nedelnik J."/>
            <person name="Repkova J."/>
        </authorList>
    </citation>
    <scope>NUCLEOTIDE SEQUENCE [LARGE SCALE GENOMIC DNA]</scope>
    <source>
        <strain evidence="3">cv. 10/8</strain>
        <tissue evidence="2">Leaf</tissue>
    </source>
</reference>
<evidence type="ECO:0000313" key="3">
    <source>
        <dbReference type="Proteomes" id="UP000265520"/>
    </source>
</evidence>
<evidence type="ECO:0000256" key="1">
    <source>
        <dbReference type="SAM" id="MobiDB-lite"/>
    </source>
</evidence>
<comment type="caution">
    <text evidence="2">The sequence shown here is derived from an EMBL/GenBank/DDBJ whole genome shotgun (WGS) entry which is preliminary data.</text>
</comment>
<feature type="region of interest" description="Disordered" evidence="1">
    <location>
        <begin position="1"/>
        <end position="73"/>
    </location>
</feature>
<accession>A0A392V489</accession>
<evidence type="ECO:0000313" key="2">
    <source>
        <dbReference type="EMBL" id="MCI83086.1"/>
    </source>
</evidence>
<proteinExistence type="predicted"/>
<feature type="non-terminal residue" evidence="2">
    <location>
        <position position="1"/>
    </location>
</feature>
<feature type="compositionally biased region" description="Basic and acidic residues" evidence="1">
    <location>
        <begin position="61"/>
        <end position="73"/>
    </location>
</feature>
<dbReference type="Proteomes" id="UP000265520">
    <property type="component" value="Unassembled WGS sequence"/>
</dbReference>
<sequence>EEVVKEKEKRKRIAVSESEKVTKKPRTQKSKGPKVVRKLTVNEEDGEETEEESLTSKRKRSEPQAKEVNAEAN</sequence>
<feature type="compositionally biased region" description="Acidic residues" evidence="1">
    <location>
        <begin position="42"/>
        <end position="53"/>
    </location>
</feature>
<dbReference type="AlphaFoldDB" id="A0A392V489"/>